<organism evidence="1">
    <name type="scientific">Arundo donax</name>
    <name type="common">Giant reed</name>
    <name type="synonym">Donax arundinaceus</name>
    <dbReference type="NCBI Taxonomy" id="35708"/>
    <lineage>
        <taxon>Eukaryota</taxon>
        <taxon>Viridiplantae</taxon>
        <taxon>Streptophyta</taxon>
        <taxon>Embryophyta</taxon>
        <taxon>Tracheophyta</taxon>
        <taxon>Spermatophyta</taxon>
        <taxon>Magnoliopsida</taxon>
        <taxon>Liliopsida</taxon>
        <taxon>Poales</taxon>
        <taxon>Poaceae</taxon>
        <taxon>PACMAD clade</taxon>
        <taxon>Arundinoideae</taxon>
        <taxon>Arundineae</taxon>
        <taxon>Arundo</taxon>
    </lineage>
</organism>
<reference evidence="1" key="1">
    <citation type="submission" date="2014-09" db="EMBL/GenBank/DDBJ databases">
        <authorList>
            <person name="Magalhaes I.L.F."/>
            <person name="Oliveira U."/>
            <person name="Santos F.R."/>
            <person name="Vidigal T.H.D.A."/>
            <person name="Brescovit A.D."/>
            <person name="Santos A.J."/>
        </authorList>
    </citation>
    <scope>NUCLEOTIDE SEQUENCE</scope>
    <source>
        <tissue evidence="1">Shoot tissue taken approximately 20 cm above the soil surface</tissue>
    </source>
</reference>
<accession>A0A0A8ZAC9</accession>
<evidence type="ECO:0000313" key="1">
    <source>
        <dbReference type="EMBL" id="JAD31837.1"/>
    </source>
</evidence>
<proteinExistence type="predicted"/>
<name>A0A0A8ZAC9_ARUDO</name>
<reference evidence="1" key="2">
    <citation type="journal article" date="2015" name="Data Brief">
        <title>Shoot transcriptome of the giant reed, Arundo donax.</title>
        <authorList>
            <person name="Barrero R.A."/>
            <person name="Guerrero F.D."/>
            <person name="Moolhuijzen P."/>
            <person name="Goolsby J.A."/>
            <person name="Tidwell J."/>
            <person name="Bellgard S.E."/>
            <person name="Bellgard M.I."/>
        </authorList>
    </citation>
    <scope>NUCLEOTIDE SEQUENCE</scope>
    <source>
        <tissue evidence="1">Shoot tissue taken approximately 20 cm above the soil surface</tissue>
    </source>
</reference>
<protein>
    <submittedName>
        <fullName evidence="1">Uncharacterized protein</fullName>
    </submittedName>
</protein>
<dbReference type="EMBL" id="GBRH01266058">
    <property type="protein sequence ID" value="JAD31837.1"/>
    <property type="molecule type" value="Transcribed_RNA"/>
</dbReference>
<dbReference type="AlphaFoldDB" id="A0A0A8ZAC9"/>
<sequence>MIDWNLWLPFGNLEIHLWQYHFLIFSLS</sequence>